<organism evidence="2 3">
    <name type="scientific">Bemisia tabaci</name>
    <name type="common">Sweetpotato whitefly</name>
    <name type="synonym">Aleurodes tabaci</name>
    <dbReference type="NCBI Taxonomy" id="7038"/>
    <lineage>
        <taxon>Eukaryota</taxon>
        <taxon>Metazoa</taxon>
        <taxon>Ecdysozoa</taxon>
        <taxon>Arthropoda</taxon>
        <taxon>Hexapoda</taxon>
        <taxon>Insecta</taxon>
        <taxon>Pterygota</taxon>
        <taxon>Neoptera</taxon>
        <taxon>Paraneoptera</taxon>
        <taxon>Hemiptera</taxon>
        <taxon>Sternorrhyncha</taxon>
        <taxon>Aleyrodoidea</taxon>
        <taxon>Aleyrodidae</taxon>
        <taxon>Aleyrodinae</taxon>
        <taxon>Bemisia</taxon>
    </lineage>
</organism>
<feature type="region of interest" description="Disordered" evidence="1">
    <location>
        <begin position="71"/>
        <end position="93"/>
    </location>
</feature>
<sequence>MSYPLHPQPTPPAFPEIIPASDEDAGHPIPPLTQQTPPNPKLPSTSASPDLIPAACPKAVLLIVILETSDKEEDPISREKDEEPVPKRSRLSCNGKYHNQYNWPPVPYGQSMQETIGLCEDPNTCELIVISILLNLIGKTLNSSKKTPWMERRTNSYGAALGFDRDSTELIRYQPSLEFCRKYNAEVRARLQLRRRCFIEAWILSMKSGPIGTAASTVLVLLRGAELTNFASIVQQLLVLHPELMGWNALAKFSPNIIKAYRKFSVMGKYGDRIKLLLPDAMVEEFQTSNLSWCVGES</sequence>
<reference evidence="2" key="1">
    <citation type="submission" date="2021-12" db="EMBL/GenBank/DDBJ databases">
        <authorList>
            <person name="King R."/>
        </authorList>
    </citation>
    <scope>NUCLEOTIDE SEQUENCE</scope>
</reference>
<evidence type="ECO:0000313" key="3">
    <source>
        <dbReference type="Proteomes" id="UP001152759"/>
    </source>
</evidence>
<proteinExistence type="predicted"/>
<keyword evidence="3" id="KW-1185">Reference proteome</keyword>
<evidence type="ECO:0000313" key="2">
    <source>
        <dbReference type="EMBL" id="CAH0388504.1"/>
    </source>
</evidence>
<feature type="compositionally biased region" description="Basic and acidic residues" evidence="1">
    <location>
        <begin position="74"/>
        <end position="86"/>
    </location>
</feature>
<protein>
    <submittedName>
        <fullName evidence="2">Uncharacterized protein</fullName>
    </submittedName>
</protein>
<feature type="compositionally biased region" description="Polar residues" evidence="1">
    <location>
        <begin position="32"/>
        <end position="48"/>
    </location>
</feature>
<gene>
    <name evidence="2" type="ORF">BEMITA_LOCUS7415</name>
</gene>
<feature type="compositionally biased region" description="Pro residues" evidence="1">
    <location>
        <begin position="1"/>
        <end position="14"/>
    </location>
</feature>
<accession>A0A9P0A7Z2</accession>
<dbReference type="AlphaFoldDB" id="A0A9P0A7Z2"/>
<feature type="region of interest" description="Disordered" evidence="1">
    <location>
        <begin position="1"/>
        <end position="49"/>
    </location>
</feature>
<name>A0A9P0A7Z2_BEMTA</name>
<dbReference type="Proteomes" id="UP001152759">
    <property type="component" value="Chromosome 4"/>
</dbReference>
<evidence type="ECO:0000256" key="1">
    <source>
        <dbReference type="SAM" id="MobiDB-lite"/>
    </source>
</evidence>
<dbReference type="EMBL" id="OU963865">
    <property type="protein sequence ID" value="CAH0388504.1"/>
    <property type="molecule type" value="Genomic_DNA"/>
</dbReference>